<keyword evidence="3" id="KW-1185">Reference proteome</keyword>
<gene>
    <name evidence="2" type="ORF">ACFOOT_13335</name>
</gene>
<name>A0ABV7V4S7_9SPHN</name>
<evidence type="ECO:0000256" key="1">
    <source>
        <dbReference type="SAM" id="MobiDB-lite"/>
    </source>
</evidence>
<feature type="compositionally biased region" description="Low complexity" evidence="1">
    <location>
        <begin position="15"/>
        <end position="33"/>
    </location>
</feature>
<comment type="caution">
    <text evidence="2">The sequence shown here is derived from an EMBL/GenBank/DDBJ whole genome shotgun (WGS) entry which is preliminary data.</text>
</comment>
<dbReference type="EMBL" id="JBHRYE010000021">
    <property type="protein sequence ID" value="MFC3672404.1"/>
    <property type="molecule type" value="Genomic_DNA"/>
</dbReference>
<protein>
    <recommendedName>
        <fullName evidence="4">DUF4126 domain-containing protein</fullName>
    </recommendedName>
</protein>
<sequence>MVSKGKAAKIDQHGATDATGTTGETTAAPAKGTVAPAEEAPKDKAGGTPLTTLILTDIAMSAGSALLARSVAGRGMAGRVLGKALPLRRPGGLLPAPSLAGSLVGTAIARVATRSVPGAILVGGGLVAKALYERRKSRRAAKAATITPRKPR</sequence>
<reference evidence="3" key="1">
    <citation type="journal article" date="2019" name="Int. J. Syst. Evol. Microbiol.">
        <title>The Global Catalogue of Microorganisms (GCM) 10K type strain sequencing project: providing services to taxonomists for standard genome sequencing and annotation.</title>
        <authorList>
            <consortium name="The Broad Institute Genomics Platform"/>
            <consortium name="The Broad Institute Genome Sequencing Center for Infectious Disease"/>
            <person name="Wu L."/>
            <person name="Ma J."/>
        </authorList>
    </citation>
    <scope>NUCLEOTIDE SEQUENCE [LARGE SCALE GENOMIC DNA]</scope>
    <source>
        <strain evidence="3">KCTC 42224</strain>
    </source>
</reference>
<accession>A0ABV7V4S7</accession>
<organism evidence="2 3">
    <name type="scientific">Novosphingobium pokkalii</name>
    <dbReference type="NCBI Taxonomy" id="1770194"/>
    <lineage>
        <taxon>Bacteria</taxon>
        <taxon>Pseudomonadati</taxon>
        <taxon>Pseudomonadota</taxon>
        <taxon>Alphaproteobacteria</taxon>
        <taxon>Sphingomonadales</taxon>
        <taxon>Sphingomonadaceae</taxon>
        <taxon>Novosphingobium</taxon>
    </lineage>
</organism>
<dbReference type="Proteomes" id="UP001595683">
    <property type="component" value="Unassembled WGS sequence"/>
</dbReference>
<feature type="region of interest" description="Disordered" evidence="1">
    <location>
        <begin position="1"/>
        <end position="48"/>
    </location>
</feature>
<proteinExistence type="predicted"/>
<dbReference type="RefSeq" id="WP_191324173.1">
    <property type="nucleotide sequence ID" value="NZ_BMZP01000007.1"/>
</dbReference>
<evidence type="ECO:0008006" key="4">
    <source>
        <dbReference type="Google" id="ProtNLM"/>
    </source>
</evidence>
<evidence type="ECO:0000313" key="2">
    <source>
        <dbReference type="EMBL" id="MFC3672404.1"/>
    </source>
</evidence>
<evidence type="ECO:0000313" key="3">
    <source>
        <dbReference type="Proteomes" id="UP001595683"/>
    </source>
</evidence>